<dbReference type="AlphaFoldDB" id="A0A9Q0BT17"/>
<evidence type="ECO:0000259" key="1">
    <source>
        <dbReference type="PROSITE" id="PS50041"/>
    </source>
</evidence>
<organism evidence="2 3">
    <name type="scientific">Drosophila gunungcola</name>
    <name type="common">fruit fly</name>
    <dbReference type="NCBI Taxonomy" id="103775"/>
    <lineage>
        <taxon>Eukaryota</taxon>
        <taxon>Metazoa</taxon>
        <taxon>Ecdysozoa</taxon>
        <taxon>Arthropoda</taxon>
        <taxon>Hexapoda</taxon>
        <taxon>Insecta</taxon>
        <taxon>Pterygota</taxon>
        <taxon>Neoptera</taxon>
        <taxon>Endopterygota</taxon>
        <taxon>Diptera</taxon>
        <taxon>Brachycera</taxon>
        <taxon>Muscomorpha</taxon>
        <taxon>Ephydroidea</taxon>
        <taxon>Drosophilidae</taxon>
        <taxon>Drosophila</taxon>
        <taxon>Sophophora</taxon>
    </lineage>
</organism>
<evidence type="ECO:0000313" key="3">
    <source>
        <dbReference type="Proteomes" id="UP001059596"/>
    </source>
</evidence>
<dbReference type="InterPro" id="IPR001304">
    <property type="entry name" value="C-type_lectin-like"/>
</dbReference>
<dbReference type="SUPFAM" id="SSF56436">
    <property type="entry name" value="C-type lectin-like"/>
    <property type="match status" value="1"/>
</dbReference>
<name>A0A9Q0BT17_9MUSC</name>
<proteinExistence type="predicted"/>
<dbReference type="InterPro" id="IPR016186">
    <property type="entry name" value="C-type_lectin-like/link_sf"/>
</dbReference>
<dbReference type="Gene3D" id="3.10.100.10">
    <property type="entry name" value="Mannose-Binding Protein A, subunit A"/>
    <property type="match status" value="1"/>
</dbReference>
<keyword evidence="3" id="KW-1185">Reference proteome</keyword>
<gene>
    <name evidence="2" type="ORF">M5D96_004183</name>
</gene>
<dbReference type="Proteomes" id="UP001059596">
    <property type="component" value="Unassembled WGS sequence"/>
</dbReference>
<protein>
    <recommendedName>
        <fullName evidence="1">C-type lectin domain-containing protein</fullName>
    </recommendedName>
</protein>
<dbReference type="InterPro" id="IPR050111">
    <property type="entry name" value="C-type_lectin/snaclec_domain"/>
</dbReference>
<reference evidence="2" key="1">
    <citation type="journal article" date="2023" name="Genome Biol. Evol.">
        <title>Long-read-based Genome Assembly of Drosophila gunungcola Reveals Fewer Chemosensory Genes in Flower-breeding Species.</title>
        <authorList>
            <person name="Negi A."/>
            <person name="Liao B.Y."/>
            <person name="Yeh S.D."/>
        </authorList>
    </citation>
    <scope>NUCLEOTIDE SEQUENCE</scope>
    <source>
        <strain evidence="2">Sukarami</strain>
    </source>
</reference>
<dbReference type="InterPro" id="IPR016187">
    <property type="entry name" value="CTDL_fold"/>
</dbReference>
<dbReference type="CDD" id="cd00037">
    <property type="entry name" value="CLECT"/>
    <property type="match status" value="1"/>
</dbReference>
<dbReference type="SMART" id="SM00034">
    <property type="entry name" value="CLECT"/>
    <property type="match status" value="1"/>
</dbReference>
<comment type="caution">
    <text evidence="2">The sequence shown here is derived from an EMBL/GenBank/DDBJ whole genome shotgun (WGS) entry which is preliminary data.</text>
</comment>
<accession>A0A9Q0BT17</accession>
<dbReference type="PROSITE" id="PS50041">
    <property type="entry name" value="C_TYPE_LECTIN_2"/>
    <property type="match status" value="1"/>
</dbReference>
<feature type="domain" description="C-type lectin" evidence="1">
    <location>
        <begin position="20"/>
        <end position="132"/>
    </location>
</feature>
<dbReference type="EMBL" id="JAMKOV010000002">
    <property type="protein sequence ID" value="KAI8042860.1"/>
    <property type="molecule type" value="Genomic_DNA"/>
</dbReference>
<dbReference type="PANTHER" id="PTHR22803">
    <property type="entry name" value="MANNOSE, PHOSPHOLIPASE, LECTIN RECEPTOR RELATED"/>
    <property type="match status" value="1"/>
</dbReference>
<evidence type="ECO:0000313" key="2">
    <source>
        <dbReference type="EMBL" id="KAI8042860.1"/>
    </source>
</evidence>
<dbReference type="Pfam" id="PF00059">
    <property type="entry name" value="Lectin_C"/>
    <property type="match status" value="1"/>
</dbReference>
<sequence>MEILPQKFQQQEQQWQQEANWFNADRKCYSLNSTLVVFDDRKDMQLLTATLEVLGIPFANSWKDSIWTGLTSLGMGSAFVQNRDGSSVAYTPWSANQPQNLSGKDCVAYADYNGFGYHNIECSLYEFPFVCQAKRVATESYLCLKKQQFLEVDVVV</sequence>